<dbReference type="RefSeq" id="WP_207557136.1">
    <property type="nucleotide sequence ID" value="NZ_MTZV01000006.1"/>
</dbReference>
<dbReference type="PANTHER" id="PTHR30514">
    <property type="entry name" value="GLUCOKINASE"/>
    <property type="match status" value="1"/>
</dbReference>
<reference evidence="7 8" key="1">
    <citation type="submission" date="2017-01" db="EMBL/GenBank/DDBJ databases">
        <title>Whole-Genome Shotgun Sequencing of Two beta-Proteobacterial Species in Search of the Bulgecin Biosynthetic Cluster.</title>
        <authorList>
            <person name="Horsman M.E."/>
            <person name="Marous D.R."/>
            <person name="Li R."/>
            <person name="Oliver R.A."/>
            <person name="Byun B."/>
            <person name="Emrich S.J."/>
            <person name="Boggess B."/>
            <person name="Townsend C.A."/>
            <person name="Mobashery S."/>
        </authorList>
    </citation>
    <scope>NUCLEOTIDE SEQUENCE [LARGE SCALE GENOMIC DNA]</scope>
    <source>
        <strain evidence="7 8">ATCC 31363</strain>
    </source>
</reference>
<keyword evidence="2" id="KW-0238">DNA-binding</keyword>
<keyword evidence="1" id="KW-0805">Transcription regulation</keyword>
<dbReference type="InterPro" id="IPR046348">
    <property type="entry name" value="SIS_dom_sf"/>
</dbReference>
<dbReference type="PROSITE" id="PS51464">
    <property type="entry name" value="SIS"/>
    <property type="match status" value="1"/>
</dbReference>
<dbReference type="EMBL" id="MTZV01000006">
    <property type="protein sequence ID" value="PCE23425.1"/>
    <property type="molecule type" value="Genomic_DNA"/>
</dbReference>
<sequence length="299" mass="32046">MAKQETDSDLFALIRARLPDLADAQRSVAQVFLDDPEWAMQAHVSDIAARSGVSDPTVGRFCRAVGYEGLREFKLQVAQQIARGSAALHRTVTAKDSVGKIISKVLRSSADSLLDVERQLPLERVERAIAALVNTVRVDCYGVGTTSGFIATDAQSRLVRMGLHAQAYTDANMQLFSAATLSPGDVVIAISHFGRMPFLLEAVAVAKERGAIVIGICEPGTPLADASDIALTFSLPPSVNVYVGSDACLAHLAIIDILIVGVTLRRGATSLGQLRRLQDILSSHGLEFFPATKAKKPKR</sequence>
<dbReference type="InterPro" id="IPR035472">
    <property type="entry name" value="RpiR-like_SIS"/>
</dbReference>
<keyword evidence="3" id="KW-0324">Glycolysis</keyword>
<dbReference type="InterPro" id="IPR047640">
    <property type="entry name" value="RpiR-like"/>
</dbReference>
<evidence type="ECO:0000256" key="1">
    <source>
        <dbReference type="ARBA" id="ARBA00023015"/>
    </source>
</evidence>
<dbReference type="SUPFAM" id="SSF46689">
    <property type="entry name" value="Homeodomain-like"/>
    <property type="match status" value="1"/>
</dbReference>
<dbReference type="Pfam" id="PF01418">
    <property type="entry name" value="HTH_6"/>
    <property type="match status" value="1"/>
</dbReference>
<dbReference type="SUPFAM" id="SSF53697">
    <property type="entry name" value="SIS domain"/>
    <property type="match status" value="1"/>
</dbReference>
<evidence type="ECO:0000256" key="4">
    <source>
        <dbReference type="ARBA" id="ARBA00023163"/>
    </source>
</evidence>
<accession>A0A2A4ERE9</accession>
<organism evidence="7 8">
    <name type="scientific">Paraburkholderia acidicola</name>
    <dbReference type="NCBI Taxonomy" id="1912599"/>
    <lineage>
        <taxon>Bacteria</taxon>
        <taxon>Pseudomonadati</taxon>
        <taxon>Pseudomonadota</taxon>
        <taxon>Betaproteobacteria</taxon>
        <taxon>Burkholderiales</taxon>
        <taxon>Burkholderiaceae</taxon>
        <taxon>Paraburkholderia</taxon>
    </lineage>
</organism>
<dbReference type="AlphaFoldDB" id="A0A2A4ERE9"/>
<dbReference type="GO" id="GO:0006096">
    <property type="term" value="P:glycolytic process"/>
    <property type="evidence" value="ECO:0007669"/>
    <property type="project" value="UniProtKB-KW"/>
</dbReference>
<dbReference type="InterPro" id="IPR000281">
    <property type="entry name" value="HTH_RpiR"/>
</dbReference>
<dbReference type="GO" id="GO:0097367">
    <property type="term" value="F:carbohydrate derivative binding"/>
    <property type="evidence" value="ECO:0007669"/>
    <property type="project" value="InterPro"/>
</dbReference>
<dbReference type="PANTHER" id="PTHR30514:SF1">
    <property type="entry name" value="HTH-TYPE TRANSCRIPTIONAL REGULATOR HEXR-RELATED"/>
    <property type="match status" value="1"/>
</dbReference>
<comment type="caution">
    <text evidence="7">The sequence shown here is derived from an EMBL/GenBank/DDBJ whole genome shotgun (WGS) entry which is preliminary data.</text>
</comment>
<dbReference type="GO" id="GO:0003700">
    <property type="term" value="F:DNA-binding transcription factor activity"/>
    <property type="evidence" value="ECO:0007669"/>
    <property type="project" value="InterPro"/>
</dbReference>
<evidence type="ECO:0000313" key="8">
    <source>
        <dbReference type="Proteomes" id="UP000218022"/>
    </source>
</evidence>
<dbReference type="Gene3D" id="3.40.50.10490">
    <property type="entry name" value="Glucose-6-phosphate isomerase like protein, domain 1"/>
    <property type="match status" value="1"/>
</dbReference>
<dbReference type="InterPro" id="IPR036388">
    <property type="entry name" value="WH-like_DNA-bd_sf"/>
</dbReference>
<name>A0A2A4ERE9_9BURK</name>
<gene>
    <name evidence="7" type="ORF">BWP39_27490</name>
</gene>
<dbReference type="Proteomes" id="UP000218022">
    <property type="component" value="Unassembled WGS sequence"/>
</dbReference>
<protein>
    <submittedName>
        <fullName evidence="7">RpiR family transcriptional regulator</fullName>
    </submittedName>
</protein>
<evidence type="ECO:0000256" key="3">
    <source>
        <dbReference type="ARBA" id="ARBA00023152"/>
    </source>
</evidence>
<dbReference type="CDD" id="cd05013">
    <property type="entry name" value="SIS_RpiR"/>
    <property type="match status" value="1"/>
</dbReference>
<dbReference type="InterPro" id="IPR009057">
    <property type="entry name" value="Homeodomain-like_sf"/>
</dbReference>
<evidence type="ECO:0000256" key="2">
    <source>
        <dbReference type="ARBA" id="ARBA00023125"/>
    </source>
</evidence>
<evidence type="ECO:0000313" key="7">
    <source>
        <dbReference type="EMBL" id="PCE23425.1"/>
    </source>
</evidence>
<keyword evidence="4" id="KW-0804">Transcription</keyword>
<evidence type="ECO:0000259" key="6">
    <source>
        <dbReference type="PROSITE" id="PS51464"/>
    </source>
</evidence>
<feature type="domain" description="SIS" evidence="6">
    <location>
        <begin position="128"/>
        <end position="268"/>
    </location>
</feature>
<dbReference type="PROSITE" id="PS51071">
    <property type="entry name" value="HTH_RPIR"/>
    <property type="match status" value="1"/>
</dbReference>
<feature type="domain" description="HTH rpiR-type" evidence="5">
    <location>
        <begin position="8"/>
        <end position="84"/>
    </location>
</feature>
<dbReference type="Gene3D" id="1.10.10.10">
    <property type="entry name" value="Winged helix-like DNA-binding domain superfamily/Winged helix DNA-binding domain"/>
    <property type="match status" value="1"/>
</dbReference>
<dbReference type="InterPro" id="IPR001347">
    <property type="entry name" value="SIS_dom"/>
</dbReference>
<dbReference type="Pfam" id="PF01380">
    <property type="entry name" value="SIS"/>
    <property type="match status" value="1"/>
</dbReference>
<evidence type="ECO:0000259" key="5">
    <source>
        <dbReference type="PROSITE" id="PS51071"/>
    </source>
</evidence>
<proteinExistence type="predicted"/>
<dbReference type="GO" id="GO:0003677">
    <property type="term" value="F:DNA binding"/>
    <property type="evidence" value="ECO:0007669"/>
    <property type="project" value="UniProtKB-KW"/>
</dbReference>